<keyword evidence="2" id="KW-0418">Kinase</keyword>
<dbReference type="PANTHER" id="PTHR10285">
    <property type="entry name" value="URIDINE KINASE"/>
    <property type="match status" value="1"/>
</dbReference>
<dbReference type="RefSeq" id="WP_126275904.1">
    <property type="nucleotide sequence ID" value="NZ_CP034463.1"/>
</dbReference>
<sequence>MPLTFDDLLVRARSLARGDRRAILGIAGSPGAGKTTLAETLVRELNAGGEPWVAHVPMDGFHLADVELDRLGLRDRKGAPPTFDAAGYAALLRRLRAEEDGDDVVYAPGFERVLEQPVAGAVPVPPSARLVVTEGNYLLLGTGAWPRVREQLDEVWFCELEEGERIRRLVARHEEFGKGHEEAVAWVLRTDQRNAELVATTRDRADLIVPVATLDTPGRQAVS</sequence>
<dbReference type="AlphaFoldDB" id="A0A3Q9C2P3"/>
<feature type="domain" description="Phosphoribulokinase/uridine kinase" evidence="1">
    <location>
        <begin position="23"/>
        <end position="212"/>
    </location>
</feature>
<dbReference type="InterPro" id="IPR027417">
    <property type="entry name" value="P-loop_NTPase"/>
</dbReference>
<evidence type="ECO:0000313" key="3">
    <source>
        <dbReference type="Proteomes" id="UP000280197"/>
    </source>
</evidence>
<protein>
    <submittedName>
        <fullName evidence="2">Nucleoside/nucleotide kinase family protein</fullName>
    </submittedName>
</protein>
<gene>
    <name evidence="2" type="ORF">EJC51_42035</name>
</gene>
<evidence type="ECO:0000259" key="1">
    <source>
        <dbReference type="Pfam" id="PF00485"/>
    </source>
</evidence>
<proteinExistence type="predicted"/>
<dbReference type="EMBL" id="CP034463">
    <property type="protein sequence ID" value="AZP22097.1"/>
    <property type="molecule type" value="Genomic_DNA"/>
</dbReference>
<dbReference type="SUPFAM" id="SSF52540">
    <property type="entry name" value="P-loop containing nucleoside triphosphate hydrolases"/>
    <property type="match status" value="1"/>
</dbReference>
<dbReference type="Proteomes" id="UP000280197">
    <property type="component" value="Chromosome"/>
</dbReference>
<organism evidence="2 3">
    <name type="scientific">Streptomyces aquilus</name>
    <dbReference type="NCBI Taxonomy" id="2548456"/>
    <lineage>
        <taxon>Bacteria</taxon>
        <taxon>Bacillati</taxon>
        <taxon>Actinomycetota</taxon>
        <taxon>Actinomycetes</taxon>
        <taxon>Kitasatosporales</taxon>
        <taxon>Streptomycetaceae</taxon>
        <taxon>Streptomyces</taxon>
    </lineage>
</organism>
<dbReference type="InterPro" id="IPR006083">
    <property type="entry name" value="PRK/URK"/>
</dbReference>
<accession>A0A3Q9C2P3</accession>
<dbReference type="GO" id="GO:0005524">
    <property type="term" value="F:ATP binding"/>
    <property type="evidence" value="ECO:0007669"/>
    <property type="project" value="InterPro"/>
</dbReference>
<dbReference type="Gene3D" id="3.40.50.300">
    <property type="entry name" value="P-loop containing nucleotide triphosphate hydrolases"/>
    <property type="match status" value="2"/>
</dbReference>
<dbReference type="KEGG" id="saqu:EJC51_42035"/>
<keyword evidence="2" id="KW-0808">Transferase</keyword>
<name>A0A3Q9C2P3_9ACTN</name>
<dbReference type="GO" id="GO:0016301">
    <property type="term" value="F:kinase activity"/>
    <property type="evidence" value="ECO:0007669"/>
    <property type="project" value="UniProtKB-KW"/>
</dbReference>
<dbReference type="Pfam" id="PF00485">
    <property type="entry name" value="PRK"/>
    <property type="match status" value="1"/>
</dbReference>
<dbReference type="NCBIfam" id="NF006743">
    <property type="entry name" value="PRK09270.1-2"/>
    <property type="match status" value="1"/>
</dbReference>
<reference evidence="2 3" key="1">
    <citation type="submission" date="2018-12" db="EMBL/GenBank/DDBJ databases">
        <authorList>
            <person name="Li K."/>
        </authorList>
    </citation>
    <scope>NUCLEOTIDE SEQUENCE [LARGE SCALE GENOMIC DNA]</scope>
    <source>
        <strain evidence="3">CR22</strain>
    </source>
</reference>
<evidence type="ECO:0000313" key="2">
    <source>
        <dbReference type="EMBL" id="AZP22097.1"/>
    </source>
</evidence>
<keyword evidence="3" id="KW-1185">Reference proteome</keyword>